<dbReference type="AlphaFoldDB" id="A0A0K2T3I6"/>
<accession>A0A0K2T3I6</accession>
<name>A0A0K2T3I6_LEPSM</name>
<dbReference type="EMBL" id="HACA01002801">
    <property type="protein sequence ID" value="CDW20162.1"/>
    <property type="molecule type" value="Transcribed_RNA"/>
</dbReference>
<proteinExistence type="predicted"/>
<sequence length="61" mass="7288">MILLFFNSLSISFPQITYVIDTKKMFICIISTKKKHTRTDNFFLKDVRRKNPSTTTFSYFL</sequence>
<protein>
    <submittedName>
        <fullName evidence="1">Uncharacterized protein</fullName>
    </submittedName>
</protein>
<organism evidence="1">
    <name type="scientific">Lepeophtheirus salmonis</name>
    <name type="common">Salmon louse</name>
    <name type="synonym">Caligus salmonis</name>
    <dbReference type="NCBI Taxonomy" id="72036"/>
    <lineage>
        <taxon>Eukaryota</taxon>
        <taxon>Metazoa</taxon>
        <taxon>Ecdysozoa</taxon>
        <taxon>Arthropoda</taxon>
        <taxon>Crustacea</taxon>
        <taxon>Multicrustacea</taxon>
        <taxon>Hexanauplia</taxon>
        <taxon>Copepoda</taxon>
        <taxon>Siphonostomatoida</taxon>
        <taxon>Caligidae</taxon>
        <taxon>Lepeophtheirus</taxon>
    </lineage>
</organism>
<evidence type="ECO:0000313" key="1">
    <source>
        <dbReference type="EMBL" id="CDW20162.1"/>
    </source>
</evidence>
<reference evidence="1" key="1">
    <citation type="submission" date="2014-05" db="EMBL/GenBank/DDBJ databases">
        <authorList>
            <person name="Chronopoulou M."/>
        </authorList>
    </citation>
    <scope>NUCLEOTIDE SEQUENCE</scope>
    <source>
        <tissue evidence="1">Whole organism</tissue>
    </source>
</reference>